<evidence type="ECO:0000256" key="4">
    <source>
        <dbReference type="ARBA" id="ARBA00023159"/>
    </source>
</evidence>
<comment type="subunit">
    <text evidence="8">Heterotrimeric transcription factor composed of three components, NF-YA, NF-YB and NF-YC. NF-YB and NF-YC must interact and dimerize for NF-YA association and DNA binding.</text>
</comment>
<evidence type="ECO:0000313" key="14">
    <source>
        <dbReference type="EMBL" id="VUZ44998.1"/>
    </source>
</evidence>
<feature type="domain" description="Core Histone H2A/H2B/H3" evidence="13">
    <location>
        <begin position="32"/>
        <end position="106"/>
    </location>
</feature>
<dbReference type="EMBL" id="CABIJS010000155">
    <property type="protein sequence ID" value="VUZ44998.1"/>
    <property type="molecule type" value="Genomic_DNA"/>
</dbReference>
<keyword evidence="4" id="KW-0010">Activator</keyword>
<dbReference type="GO" id="GO:0000978">
    <property type="term" value="F:RNA polymerase II cis-regulatory region sequence-specific DNA binding"/>
    <property type="evidence" value="ECO:0007669"/>
    <property type="project" value="TreeGrafter"/>
</dbReference>
<gene>
    <name evidence="14" type="ORF">WMSIL1_LOCUS5184</name>
</gene>
<dbReference type="Gene3D" id="1.10.20.10">
    <property type="entry name" value="Histone, subunit A"/>
    <property type="match status" value="1"/>
</dbReference>
<comment type="function">
    <text evidence="7">Component of the sequence-specific heterotrimeric transcription factor (NF-Y) which specifically recognizes a 5'-CCAAT-3' box motif found in the promoters of its target genes. NF-Y can function as both an activator and a repressor, depending on its interacting cofactors.</text>
</comment>
<evidence type="ECO:0000256" key="11">
    <source>
        <dbReference type="ARBA" id="ARBA00042333"/>
    </source>
</evidence>
<accession>A0A564YE49</accession>
<dbReference type="CDD" id="cd22908">
    <property type="entry name" value="HFD_NFYC-like"/>
    <property type="match status" value="1"/>
</dbReference>
<dbReference type="InterPro" id="IPR009072">
    <property type="entry name" value="Histone-fold"/>
</dbReference>
<comment type="subcellular location">
    <subcellularLocation>
        <location evidence="1">Nucleus</location>
    </subcellularLocation>
</comment>
<comment type="similarity">
    <text evidence="9">Belongs to the NFYC/HAP5 subunit family.</text>
</comment>
<evidence type="ECO:0000256" key="10">
    <source>
        <dbReference type="ARBA" id="ARBA00040590"/>
    </source>
</evidence>
<dbReference type="SUPFAM" id="SSF47113">
    <property type="entry name" value="Histone-fold"/>
    <property type="match status" value="1"/>
</dbReference>
<evidence type="ECO:0000256" key="1">
    <source>
        <dbReference type="ARBA" id="ARBA00004123"/>
    </source>
</evidence>
<evidence type="ECO:0000313" key="15">
    <source>
        <dbReference type="Proteomes" id="UP000321570"/>
    </source>
</evidence>
<organism evidence="14 15">
    <name type="scientific">Hymenolepis diminuta</name>
    <name type="common">Rat tapeworm</name>
    <dbReference type="NCBI Taxonomy" id="6216"/>
    <lineage>
        <taxon>Eukaryota</taxon>
        <taxon>Metazoa</taxon>
        <taxon>Spiralia</taxon>
        <taxon>Lophotrochozoa</taxon>
        <taxon>Platyhelminthes</taxon>
        <taxon>Cestoda</taxon>
        <taxon>Eucestoda</taxon>
        <taxon>Cyclophyllidea</taxon>
        <taxon>Hymenolepididae</taxon>
        <taxon>Hymenolepis</taxon>
    </lineage>
</organism>
<evidence type="ECO:0000256" key="7">
    <source>
        <dbReference type="ARBA" id="ARBA00025263"/>
    </source>
</evidence>
<dbReference type="FunFam" id="1.10.20.10:FF:000006">
    <property type="entry name" value="Nuclear transcription factor Y subunit gamma"/>
    <property type="match status" value="1"/>
</dbReference>
<proteinExistence type="inferred from homology"/>
<name>A0A564YE49_HYMDI</name>
<dbReference type="Proteomes" id="UP000321570">
    <property type="component" value="Unassembled WGS sequence"/>
</dbReference>
<keyword evidence="2" id="KW-0805">Transcription regulation</keyword>
<dbReference type="GO" id="GO:0016602">
    <property type="term" value="C:CCAAT-binding factor complex"/>
    <property type="evidence" value="ECO:0007669"/>
    <property type="project" value="TreeGrafter"/>
</dbReference>
<evidence type="ECO:0000256" key="6">
    <source>
        <dbReference type="ARBA" id="ARBA00023242"/>
    </source>
</evidence>
<evidence type="ECO:0000256" key="3">
    <source>
        <dbReference type="ARBA" id="ARBA00023125"/>
    </source>
</evidence>
<keyword evidence="6" id="KW-0539">Nucleus</keyword>
<evidence type="ECO:0000256" key="12">
    <source>
        <dbReference type="ARBA" id="ARBA00042663"/>
    </source>
</evidence>
<dbReference type="PANTHER" id="PTHR10252">
    <property type="entry name" value="HISTONE-LIKE TRANSCRIPTION FACTOR CCAAT-RELATED"/>
    <property type="match status" value="1"/>
</dbReference>
<dbReference type="Pfam" id="PF00125">
    <property type="entry name" value="Histone"/>
    <property type="match status" value="1"/>
</dbReference>
<dbReference type="AlphaFoldDB" id="A0A564YE49"/>
<reference evidence="14 15" key="1">
    <citation type="submission" date="2019-07" db="EMBL/GenBank/DDBJ databases">
        <authorList>
            <person name="Jastrzebski P J."/>
            <person name="Paukszto L."/>
            <person name="Jastrzebski P J."/>
        </authorList>
    </citation>
    <scope>NUCLEOTIDE SEQUENCE [LARGE SCALE GENOMIC DNA]</scope>
    <source>
        <strain evidence="14 15">WMS-il1</strain>
    </source>
</reference>
<keyword evidence="15" id="KW-1185">Reference proteome</keyword>
<evidence type="ECO:0000256" key="2">
    <source>
        <dbReference type="ARBA" id="ARBA00023015"/>
    </source>
</evidence>
<dbReference type="InterPro" id="IPR050568">
    <property type="entry name" value="Transcr_DNA_Rep_Reg"/>
</dbReference>
<evidence type="ECO:0000256" key="9">
    <source>
        <dbReference type="ARBA" id="ARBA00038129"/>
    </source>
</evidence>
<dbReference type="GO" id="GO:0001228">
    <property type="term" value="F:DNA-binding transcription activator activity, RNA polymerase II-specific"/>
    <property type="evidence" value="ECO:0007669"/>
    <property type="project" value="TreeGrafter"/>
</dbReference>
<evidence type="ECO:0000259" key="13">
    <source>
        <dbReference type="Pfam" id="PF00125"/>
    </source>
</evidence>
<evidence type="ECO:0000256" key="8">
    <source>
        <dbReference type="ARBA" id="ARBA00025911"/>
    </source>
</evidence>
<keyword evidence="5" id="KW-0804">Transcription</keyword>
<protein>
    <recommendedName>
        <fullName evidence="10">Nuclear transcription factor Y subunit gamma</fullName>
    </recommendedName>
    <alternativeName>
        <fullName evidence="11">CAAT box DNA-binding protein subunit C</fullName>
    </alternativeName>
    <alternativeName>
        <fullName evidence="12">Nuclear transcription factor Y subunit C</fullName>
    </alternativeName>
</protein>
<sequence length="134" mass="15559">MDFATDLNSDAAAHIADFWEKAKQEAECLKPEQNSFKTQDLPLARIKKIMKLDDDVKNMMISAEAPILFAKAAELFIRELTLRAWLHTDRNRRRTLQRNDISMAVSLGDTDQFDFLIDIVPREEGRAHRRFDHS</sequence>
<dbReference type="GO" id="GO:0046982">
    <property type="term" value="F:protein heterodimerization activity"/>
    <property type="evidence" value="ECO:0007669"/>
    <property type="project" value="InterPro"/>
</dbReference>
<keyword evidence="3" id="KW-0238">DNA-binding</keyword>
<evidence type="ECO:0000256" key="5">
    <source>
        <dbReference type="ARBA" id="ARBA00023163"/>
    </source>
</evidence>
<dbReference type="InterPro" id="IPR007125">
    <property type="entry name" value="H2A/H2B/H3"/>
</dbReference>
<dbReference type="PANTHER" id="PTHR10252:SF8">
    <property type="entry name" value="NUCLEAR TRANSCRIPTION FACTOR Y SUBUNIT GAMMA"/>
    <property type="match status" value="1"/>
</dbReference>